<organism evidence="1 2">
    <name type="scientific">Halobaculum litoreum</name>
    <dbReference type="NCBI Taxonomy" id="3031998"/>
    <lineage>
        <taxon>Archaea</taxon>
        <taxon>Methanobacteriati</taxon>
        <taxon>Methanobacteriota</taxon>
        <taxon>Stenosarchaea group</taxon>
        <taxon>Halobacteria</taxon>
        <taxon>Halobacteriales</taxon>
        <taxon>Haloferacaceae</taxon>
        <taxon>Halobaculum</taxon>
    </lineage>
</organism>
<proteinExistence type="predicted"/>
<sequence length="50" mass="5043">MSVLSRAAGCTEGRRYGPAAATAAAAGRSVSTESECRLAERAGSGPLDWS</sequence>
<comment type="caution">
    <text evidence="1">The sequence shown here is derived from an EMBL/GenBank/DDBJ whole genome shotgun (WGS) entry which is preliminary data.</text>
</comment>
<evidence type="ECO:0000313" key="2">
    <source>
        <dbReference type="Proteomes" id="UP001596368"/>
    </source>
</evidence>
<dbReference type="EMBL" id="JBHSZG010000008">
    <property type="protein sequence ID" value="MFC7138119.1"/>
    <property type="molecule type" value="Genomic_DNA"/>
</dbReference>
<evidence type="ECO:0000313" key="1">
    <source>
        <dbReference type="EMBL" id="MFC7138119.1"/>
    </source>
</evidence>
<accession>A0ABD5XSM1</accession>
<reference evidence="1 2" key="1">
    <citation type="journal article" date="2019" name="Int. J. Syst. Evol. Microbiol.">
        <title>The Global Catalogue of Microorganisms (GCM) 10K type strain sequencing project: providing services to taxonomists for standard genome sequencing and annotation.</title>
        <authorList>
            <consortium name="The Broad Institute Genomics Platform"/>
            <consortium name="The Broad Institute Genome Sequencing Center for Infectious Disease"/>
            <person name="Wu L."/>
            <person name="Ma J."/>
        </authorList>
    </citation>
    <scope>NUCLEOTIDE SEQUENCE [LARGE SCALE GENOMIC DNA]</scope>
    <source>
        <strain evidence="1 2">DT92</strain>
    </source>
</reference>
<dbReference type="Proteomes" id="UP001596368">
    <property type="component" value="Unassembled WGS sequence"/>
</dbReference>
<name>A0ABD5XSM1_9EURY</name>
<gene>
    <name evidence="1" type="ORF">ACFQRB_19860</name>
</gene>
<dbReference type="AlphaFoldDB" id="A0ABD5XSM1"/>
<keyword evidence="2" id="KW-1185">Reference proteome</keyword>
<protein>
    <submittedName>
        <fullName evidence="1">Uncharacterized protein</fullName>
    </submittedName>
</protein>